<evidence type="ECO:0000256" key="1">
    <source>
        <dbReference type="SAM" id="MobiDB-lite"/>
    </source>
</evidence>
<evidence type="ECO:0000313" key="3">
    <source>
        <dbReference type="Proteomes" id="UP001153148"/>
    </source>
</evidence>
<gene>
    <name evidence="2" type="ORF">TPAB3V08_LOCUS4143</name>
</gene>
<reference evidence="2" key="1">
    <citation type="submission" date="2021-03" db="EMBL/GenBank/DDBJ databases">
        <authorList>
            <person name="Tran Van P."/>
        </authorList>
    </citation>
    <scope>NUCLEOTIDE SEQUENCE</scope>
</reference>
<evidence type="ECO:0000313" key="2">
    <source>
        <dbReference type="EMBL" id="CAG2057164.1"/>
    </source>
</evidence>
<feature type="non-terminal residue" evidence="2">
    <location>
        <position position="1"/>
    </location>
</feature>
<feature type="region of interest" description="Disordered" evidence="1">
    <location>
        <begin position="92"/>
        <end position="124"/>
    </location>
</feature>
<sequence length="124" mass="13567">IVAAQPLDKTSVLPVSPENSDQVKQPLSAINVNTPPRKSILKPGGHKTGDYTQRRRSARINVKFIGSRMSSMLPGLNSTSFPGMALPSGDLISLDSPVEGREEEQNKEVLHHQLDQKKQLEGED</sequence>
<feature type="region of interest" description="Disordered" evidence="1">
    <location>
        <begin position="32"/>
        <end position="51"/>
    </location>
</feature>
<dbReference type="Proteomes" id="UP001153148">
    <property type="component" value="Unassembled WGS sequence"/>
</dbReference>
<protein>
    <submittedName>
        <fullName evidence="2">Uncharacterized protein</fullName>
    </submittedName>
</protein>
<organism evidence="2 3">
    <name type="scientific">Timema podura</name>
    <name type="common">Walking stick</name>
    <dbReference type="NCBI Taxonomy" id="61482"/>
    <lineage>
        <taxon>Eukaryota</taxon>
        <taxon>Metazoa</taxon>
        <taxon>Ecdysozoa</taxon>
        <taxon>Arthropoda</taxon>
        <taxon>Hexapoda</taxon>
        <taxon>Insecta</taxon>
        <taxon>Pterygota</taxon>
        <taxon>Neoptera</taxon>
        <taxon>Polyneoptera</taxon>
        <taxon>Phasmatodea</taxon>
        <taxon>Timematodea</taxon>
        <taxon>Timematoidea</taxon>
        <taxon>Timematidae</taxon>
        <taxon>Timema</taxon>
    </lineage>
</organism>
<accession>A0ABN7NMS8</accession>
<feature type="region of interest" description="Disordered" evidence="1">
    <location>
        <begin position="1"/>
        <end position="24"/>
    </location>
</feature>
<comment type="caution">
    <text evidence="2">The sequence shown here is derived from an EMBL/GenBank/DDBJ whole genome shotgun (WGS) entry which is preliminary data.</text>
</comment>
<proteinExistence type="predicted"/>
<keyword evidence="3" id="KW-1185">Reference proteome</keyword>
<feature type="compositionally biased region" description="Basic and acidic residues" evidence="1">
    <location>
        <begin position="98"/>
        <end position="124"/>
    </location>
</feature>
<dbReference type="EMBL" id="CAJPIN010004953">
    <property type="protein sequence ID" value="CAG2057164.1"/>
    <property type="molecule type" value="Genomic_DNA"/>
</dbReference>
<name>A0ABN7NMS8_TIMPD</name>